<keyword evidence="2" id="KW-1133">Transmembrane helix</keyword>
<dbReference type="FunFam" id="3.40.50.720:FF:000178">
    <property type="entry name" value="Saccharopine dehydrogenase-like oxidoreductase"/>
    <property type="match status" value="1"/>
</dbReference>
<reference evidence="4 5" key="1">
    <citation type="journal article" date="2021" name="BMC Biol.">
        <title>Horizontally acquired antibacterial genes associated with adaptive radiation of ladybird beetles.</title>
        <authorList>
            <person name="Li H.S."/>
            <person name="Tang X.F."/>
            <person name="Huang Y.H."/>
            <person name="Xu Z.Y."/>
            <person name="Chen M.L."/>
            <person name="Du X.Y."/>
            <person name="Qiu B.Y."/>
            <person name="Chen P.T."/>
            <person name="Zhang W."/>
            <person name="Slipinski A."/>
            <person name="Escalona H.E."/>
            <person name="Waterhouse R.M."/>
            <person name="Zwick A."/>
            <person name="Pang H."/>
        </authorList>
    </citation>
    <scope>NUCLEOTIDE SEQUENCE [LARGE SCALE GENOMIC DNA]</scope>
    <source>
        <strain evidence="4">SYSU2018</strain>
    </source>
</reference>
<dbReference type="InterPro" id="IPR051276">
    <property type="entry name" value="Saccharopine_DH-like_oxidrdct"/>
</dbReference>
<dbReference type="SUPFAM" id="SSF51735">
    <property type="entry name" value="NAD(P)-binding Rossmann-fold domains"/>
    <property type="match status" value="1"/>
</dbReference>
<comment type="caution">
    <text evidence="4">The sequence shown here is derived from an EMBL/GenBank/DDBJ whole genome shotgun (WGS) entry which is preliminary data.</text>
</comment>
<sequence>MAEKLDIILFGVTGFTGKHTVKYLHKFASAKGRHLTWAVAGRNETKIHTILDNVVNETNDKTLSKIPIILADVLDANSIQLMVSKARLIINCCGPYRFFGEIVVEACVEAGTHHVDVSGEPYFMETMELKYHDKAKEKGIYIVSACGFESIPSDLGAVFLQNNFEGTLHSIETYLKLDSIDGSSHIPRMNYGTWESAVHEVGHVKKLKSLRSQLFPNRLPKLKPILGKRWIPFKSSVDKNWAVFFPASDRSVMERTQRFFYQEKNRRPIQIYTYLLVKNFVNIILLGLTGLIFTILARFKLGLNLLLKYPSLFSFGFFDSEGPSEENIQNTRFCLTLFGKGWRENLVDSEHEYQTPPNKGALVQVEGRNPVYGVTCKSVVLAAIVILTETSKMPNRGGVYSPGAAFAATSLVEQLNENGVNFEFLKDFEL</sequence>
<organism evidence="4 5">
    <name type="scientific">Cryptolaemus montrouzieri</name>
    <dbReference type="NCBI Taxonomy" id="559131"/>
    <lineage>
        <taxon>Eukaryota</taxon>
        <taxon>Metazoa</taxon>
        <taxon>Ecdysozoa</taxon>
        <taxon>Arthropoda</taxon>
        <taxon>Hexapoda</taxon>
        <taxon>Insecta</taxon>
        <taxon>Pterygota</taxon>
        <taxon>Neoptera</taxon>
        <taxon>Endopterygota</taxon>
        <taxon>Coleoptera</taxon>
        <taxon>Polyphaga</taxon>
        <taxon>Cucujiformia</taxon>
        <taxon>Coccinelloidea</taxon>
        <taxon>Coccinellidae</taxon>
        <taxon>Scymninae</taxon>
        <taxon>Scymnini</taxon>
        <taxon>Cryptolaemus</taxon>
    </lineage>
</organism>
<dbReference type="InterPro" id="IPR036291">
    <property type="entry name" value="NAD(P)-bd_dom_sf"/>
</dbReference>
<evidence type="ECO:0000259" key="3">
    <source>
        <dbReference type="Pfam" id="PF03435"/>
    </source>
</evidence>
<evidence type="ECO:0000313" key="5">
    <source>
        <dbReference type="Proteomes" id="UP001516400"/>
    </source>
</evidence>
<feature type="domain" description="Saccharopine dehydrogenase NADP binding" evidence="3">
    <location>
        <begin position="7"/>
        <end position="143"/>
    </location>
</feature>
<keyword evidence="5" id="KW-1185">Reference proteome</keyword>
<accession>A0ABD2P770</accession>
<dbReference type="Gene3D" id="3.40.50.720">
    <property type="entry name" value="NAD(P)-binding Rossmann-like Domain"/>
    <property type="match status" value="1"/>
</dbReference>
<dbReference type="InterPro" id="IPR005097">
    <property type="entry name" value="Sacchrp_dh_NADP-bd"/>
</dbReference>
<feature type="transmembrane region" description="Helical" evidence="2">
    <location>
        <begin position="280"/>
        <end position="299"/>
    </location>
</feature>
<name>A0ABD2P770_9CUCU</name>
<dbReference type="PANTHER" id="PTHR12286">
    <property type="entry name" value="SACCHAROPINE DEHYDROGENASE-LIKE OXIDOREDUCTASE"/>
    <property type="match status" value="1"/>
</dbReference>
<keyword evidence="2" id="KW-0812">Transmembrane</keyword>
<comment type="similarity">
    <text evidence="1">Belongs to the saccharopine dehydrogenase family.</text>
</comment>
<dbReference type="PANTHER" id="PTHR12286:SF5">
    <property type="entry name" value="SACCHAROPINE DEHYDROGENASE-LIKE OXIDOREDUCTASE"/>
    <property type="match status" value="1"/>
</dbReference>
<gene>
    <name evidence="4" type="ORF">HHI36_001294</name>
</gene>
<proteinExistence type="inferred from homology"/>
<dbReference type="Proteomes" id="UP001516400">
    <property type="component" value="Unassembled WGS sequence"/>
</dbReference>
<dbReference type="Pfam" id="PF03435">
    <property type="entry name" value="Sacchrp_dh_NADP"/>
    <property type="match status" value="1"/>
</dbReference>
<dbReference type="AlphaFoldDB" id="A0ABD2P770"/>
<evidence type="ECO:0000256" key="2">
    <source>
        <dbReference type="SAM" id="Phobius"/>
    </source>
</evidence>
<dbReference type="EMBL" id="JABFTP020000185">
    <property type="protein sequence ID" value="KAL3286801.1"/>
    <property type="molecule type" value="Genomic_DNA"/>
</dbReference>
<evidence type="ECO:0000256" key="1">
    <source>
        <dbReference type="ARBA" id="ARBA00038048"/>
    </source>
</evidence>
<keyword evidence="2" id="KW-0472">Membrane</keyword>
<protein>
    <recommendedName>
        <fullName evidence="3">Saccharopine dehydrogenase NADP binding domain-containing protein</fullName>
    </recommendedName>
</protein>
<evidence type="ECO:0000313" key="4">
    <source>
        <dbReference type="EMBL" id="KAL3286801.1"/>
    </source>
</evidence>